<protein>
    <submittedName>
        <fullName evidence="2">Uncharacterized protein</fullName>
    </submittedName>
</protein>
<feature type="compositionally biased region" description="Polar residues" evidence="1">
    <location>
        <begin position="73"/>
        <end position="89"/>
    </location>
</feature>
<feature type="region of interest" description="Disordered" evidence="1">
    <location>
        <begin position="1"/>
        <end position="147"/>
    </location>
</feature>
<dbReference type="Proteomes" id="UP000318571">
    <property type="component" value="Chromosome 11"/>
</dbReference>
<accession>A0A553PLV3</accession>
<sequence>MLPNNAKNGPFIFRRNLPKMSGHPPAFPTTGSSGHQSPRYGAVTPNRGDTVRSRNGESPARQHGSLDRRSRRNSGNTQLHPSGMGSSRLSPGPSIYRTMPLTQSSSSGKIAPGRQTPGRNTPSHLVRPIPQNASHGGGHHPQIPGHRGMSPFSPVMVPKINQSPAMSPVPFSPITVPRQQLPFYDYHPSVQHMSTSSVSPAVAEIVANQSQDYIDEQLAEFQTQIQILQGKA</sequence>
<evidence type="ECO:0000256" key="1">
    <source>
        <dbReference type="SAM" id="MobiDB-lite"/>
    </source>
</evidence>
<dbReference type="AlphaFoldDB" id="A0A553PLV3"/>
<proteinExistence type="predicted"/>
<name>A0A553PLV3_TIGCA</name>
<organism evidence="2 3">
    <name type="scientific">Tigriopus californicus</name>
    <name type="common">Marine copepod</name>
    <dbReference type="NCBI Taxonomy" id="6832"/>
    <lineage>
        <taxon>Eukaryota</taxon>
        <taxon>Metazoa</taxon>
        <taxon>Ecdysozoa</taxon>
        <taxon>Arthropoda</taxon>
        <taxon>Crustacea</taxon>
        <taxon>Multicrustacea</taxon>
        <taxon>Hexanauplia</taxon>
        <taxon>Copepoda</taxon>
        <taxon>Harpacticoida</taxon>
        <taxon>Harpacticidae</taxon>
        <taxon>Tigriopus</taxon>
    </lineage>
</organism>
<keyword evidence="3" id="KW-1185">Reference proteome</keyword>
<dbReference type="EMBL" id="VCGU01000003">
    <property type="protein sequence ID" value="TRY78655.1"/>
    <property type="molecule type" value="Genomic_DNA"/>
</dbReference>
<comment type="caution">
    <text evidence="2">The sequence shown here is derived from an EMBL/GenBank/DDBJ whole genome shotgun (WGS) entry which is preliminary data.</text>
</comment>
<evidence type="ECO:0000313" key="2">
    <source>
        <dbReference type="EMBL" id="TRY78655.1"/>
    </source>
</evidence>
<evidence type="ECO:0000313" key="3">
    <source>
        <dbReference type="Proteomes" id="UP000318571"/>
    </source>
</evidence>
<gene>
    <name evidence="2" type="ORF">TCAL_16715</name>
</gene>
<reference evidence="2 3" key="1">
    <citation type="journal article" date="2018" name="Nat. Ecol. Evol.">
        <title>Genomic signatures of mitonuclear coevolution across populations of Tigriopus californicus.</title>
        <authorList>
            <person name="Barreto F.S."/>
            <person name="Watson E.T."/>
            <person name="Lima T.G."/>
            <person name="Willett C.S."/>
            <person name="Edmands S."/>
            <person name="Li W."/>
            <person name="Burton R.S."/>
        </authorList>
    </citation>
    <scope>NUCLEOTIDE SEQUENCE [LARGE SCALE GENOMIC DNA]</scope>
    <source>
        <strain evidence="2 3">San Diego</strain>
    </source>
</reference>